<organism evidence="1">
    <name type="scientific">Fervidicoccus fontis</name>
    <dbReference type="NCBI Taxonomy" id="683846"/>
    <lineage>
        <taxon>Archaea</taxon>
        <taxon>Thermoproteota</taxon>
        <taxon>Thermoprotei</taxon>
        <taxon>Fervidicoccales</taxon>
        <taxon>Fervidicoccaceae</taxon>
        <taxon>Fervidicoccus</taxon>
    </lineage>
</organism>
<dbReference type="Gene3D" id="1.10.150.280">
    <property type="entry name" value="AF1531-like domain"/>
    <property type="match status" value="1"/>
</dbReference>
<dbReference type="EMBL" id="DSFH01000041">
    <property type="protein sequence ID" value="HEW63961.1"/>
    <property type="molecule type" value="Genomic_DNA"/>
</dbReference>
<dbReference type="SUPFAM" id="SSF160975">
    <property type="entry name" value="AF1531-like"/>
    <property type="match status" value="1"/>
</dbReference>
<dbReference type="AlphaFoldDB" id="A0A7C2VNK9"/>
<dbReference type="Pfam" id="PF04919">
    <property type="entry name" value="DUF655"/>
    <property type="match status" value="1"/>
</dbReference>
<dbReference type="Proteomes" id="UP000886076">
    <property type="component" value="Unassembled WGS sequence"/>
</dbReference>
<sequence length="227" mass="26385">MSNEREGDRYFYGEAKKKREIPDDVAVVLDFLPHGNPFDKHVEHRRVPLAQVVGYKYFTLFELVVPEGENFEVGEKIYAGPEYVGKGPIKSIFGPISYEDLTTVAKENLVSVLSQIIKENEKYFLKFFNNAGSITLRMHMLELLPGIGKRTLNVMLDERKRKPFESFEDIVQRLTIRGVKIHNIEKVIAERIVKELIGGERYYLFIRPSPNESQAVYLRILDEIYRE</sequence>
<protein>
    <submittedName>
        <fullName evidence="1">DUF655 domain-containing protein</fullName>
    </submittedName>
</protein>
<dbReference type="InterPro" id="IPR007003">
    <property type="entry name" value="DUF655"/>
</dbReference>
<reference evidence="1" key="1">
    <citation type="journal article" date="2020" name="mSystems">
        <title>Genome- and Community-Level Interaction Insights into Carbon Utilization and Element Cycling Functions of Hydrothermarchaeota in Hydrothermal Sediment.</title>
        <authorList>
            <person name="Zhou Z."/>
            <person name="Liu Y."/>
            <person name="Xu W."/>
            <person name="Pan J."/>
            <person name="Luo Z.H."/>
            <person name="Li M."/>
        </authorList>
    </citation>
    <scope>NUCLEOTIDE SEQUENCE [LARGE SCALE GENOMIC DNA]</scope>
    <source>
        <strain evidence="1">SpSt-1261</strain>
    </source>
</reference>
<gene>
    <name evidence="1" type="ORF">ENO39_02755</name>
</gene>
<evidence type="ECO:0000313" key="1">
    <source>
        <dbReference type="EMBL" id="HEW63961.1"/>
    </source>
</evidence>
<dbReference type="PANTHER" id="PTHR40734:SF1">
    <property type="entry name" value="DNA-BINDING PROTEIN"/>
    <property type="match status" value="1"/>
</dbReference>
<dbReference type="Gene3D" id="2.40.50.140">
    <property type="entry name" value="Nucleic acid-binding proteins"/>
    <property type="match status" value="1"/>
</dbReference>
<comment type="caution">
    <text evidence="1">The sequence shown here is derived from an EMBL/GenBank/DDBJ whole genome shotgun (WGS) entry which is preliminary data.</text>
</comment>
<proteinExistence type="predicted"/>
<dbReference type="PANTHER" id="PTHR40734">
    <property type="entry name" value="TRNA-SPECIFIC ADENOSINE DEAMINASE-RELATED"/>
    <property type="match status" value="1"/>
</dbReference>
<dbReference type="RefSeq" id="WP_272985290.1">
    <property type="nucleotide sequence ID" value="NZ_DSFH01000041.1"/>
</dbReference>
<dbReference type="InterPro" id="IPR012340">
    <property type="entry name" value="NA-bd_OB-fold"/>
</dbReference>
<name>A0A7C2VNK9_9CREN</name>
<accession>A0A7C2VNK9</accession>